<sequence>MNQKKNKYFLISMVKNEADIIESFVRYHLNIFDGIVILDNKSTDNTWIILEKLKKEGLPLTIIQDDSLEFIKGKKTTKMLYETLNRYNPDIIFILDADEFLVSSNHQDHPRDFIDQLTQVKVYYLQRENYYPHYTDNMGELFVPRRITYKSNENPAPKVVFTKEIMNRYPINVRQGNHGILPKEKSLQRETLRKIKIAHYSIRSDDHFKSKAVIGWIANLSRHDRTEGASRRWAKWFEKIKNKPNFTLNHMLAKKKLYHHPINLSFCKDLEIRYTKKDEVCFMRNFLSYCELLAIEQARLRNELLNKKK</sequence>
<protein>
    <submittedName>
        <fullName evidence="1">Glycosyltransferase family 2 protein</fullName>
    </submittedName>
</protein>
<dbReference type="Pfam" id="PF13704">
    <property type="entry name" value="Glyco_tranf_2_4"/>
    <property type="match status" value="1"/>
</dbReference>
<organism evidence="1 2">
    <name type="scientific">Alkalihalobacterium chitinilyticum</name>
    <dbReference type="NCBI Taxonomy" id="2980103"/>
    <lineage>
        <taxon>Bacteria</taxon>
        <taxon>Bacillati</taxon>
        <taxon>Bacillota</taxon>
        <taxon>Bacilli</taxon>
        <taxon>Bacillales</taxon>
        <taxon>Bacillaceae</taxon>
        <taxon>Alkalihalobacterium</taxon>
    </lineage>
</organism>
<dbReference type="SUPFAM" id="SSF53448">
    <property type="entry name" value="Nucleotide-diphospho-sugar transferases"/>
    <property type="match status" value="1"/>
</dbReference>
<gene>
    <name evidence="1" type="ORF">N7Z68_04720</name>
</gene>
<dbReference type="PANTHER" id="PTHR43630:SF2">
    <property type="entry name" value="GLYCOSYLTRANSFERASE"/>
    <property type="match status" value="1"/>
</dbReference>
<dbReference type="PANTHER" id="PTHR43630">
    <property type="entry name" value="POLY-BETA-1,6-N-ACETYL-D-GLUCOSAMINE SYNTHASE"/>
    <property type="match status" value="1"/>
</dbReference>
<evidence type="ECO:0000313" key="1">
    <source>
        <dbReference type="EMBL" id="MDE5412679.1"/>
    </source>
</evidence>
<dbReference type="Gene3D" id="3.90.550.10">
    <property type="entry name" value="Spore Coat Polysaccharide Biosynthesis Protein SpsA, Chain A"/>
    <property type="match status" value="1"/>
</dbReference>
<dbReference type="InterPro" id="IPR029044">
    <property type="entry name" value="Nucleotide-diphossugar_trans"/>
</dbReference>
<reference evidence="1" key="1">
    <citation type="submission" date="2024-05" db="EMBL/GenBank/DDBJ databases">
        <title>Alkalihalobacillus sp. strain MEB203 novel alkaliphilic bacterium from Lonar Lake, India.</title>
        <authorList>
            <person name="Joshi A."/>
            <person name="Thite S."/>
            <person name="Mengade P."/>
        </authorList>
    </citation>
    <scope>NUCLEOTIDE SEQUENCE</scope>
    <source>
        <strain evidence="1">MEB 203</strain>
    </source>
</reference>
<proteinExistence type="predicted"/>
<name>A0ABT5VEP0_9BACI</name>
<dbReference type="EMBL" id="JAOTPO010000002">
    <property type="protein sequence ID" value="MDE5412679.1"/>
    <property type="molecule type" value="Genomic_DNA"/>
</dbReference>
<dbReference type="RefSeq" id="WP_275117309.1">
    <property type="nucleotide sequence ID" value="NZ_JAOTPO010000002.1"/>
</dbReference>
<evidence type="ECO:0000313" key="2">
    <source>
        <dbReference type="Proteomes" id="UP001148125"/>
    </source>
</evidence>
<accession>A0ABT5VEP0</accession>
<keyword evidence="2" id="KW-1185">Reference proteome</keyword>
<comment type="caution">
    <text evidence="1">The sequence shown here is derived from an EMBL/GenBank/DDBJ whole genome shotgun (WGS) entry which is preliminary data.</text>
</comment>
<dbReference type="Proteomes" id="UP001148125">
    <property type="component" value="Unassembled WGS sequence"/>
</dbReference>